<dbReference type="Gene3D" id="1.25.10.10">
    <property type="entry name" value="Leucine-rich Repeat Variant"/>
    <property type="match status" value="2"/>
</dbReference>
<evidence type="ECO:0000259" key="1">
    <source>
        <dbReference type="Pfam" id="PF12717"/>
    </source>
</evidence>
<dbReference type="InterPro" id="IPR011989">
    <property type="entry name" value="ARM-like"/>
</dbReference>
<dbReference type="PANTHER" id="PTHR12697:SF5">
    <property type="entry name" value="DEOXYHYPUSINE HYDROXYLASE"/>
    <property type="match status" value="1"/>
</dbReference>
<dbReference type="InterPro" id="IPR032682">
    <property type="entry name" value="Cnd1_C"/>
</dbReference>
<dbReference type="Proteomes" id="UP000030649">
    <property type="component" value="Unassembled WGS sequence"/>
</dbReference>
<accession>U1PEV2</accession>
<gene>
    <name evidence="2" type="ORF">J07HQW1_02192</name>
</gene>
<protein>
    <recommendedName>
        <fullName evidence="1">Condensin complex subunit 1 C-terminal domain-containing protein</fullName>
    </recommendedName>
</protein>
<dbReference type="PANTHER" id="PTHR12697">
    <property type="entry name" value="PBS LYASE HEAT-LIKE PROTEIN"/>
    <property type="match status" value="1"/>
</dbReference>
<dbReference type="GO" id="GO:0016491">
    <property type="term" value="F:oxidoreductase activity"/>
    <property type="evidence" value="ECO:0007669"/>
    <property type="project" value="TreeGrafter"/>
</dbReference>
<feature type="domain" description="Condensin complex subunit 1 C-terminal" evidence="1">
    <location>
        <begin position="4"/>
        <end position="131"/>
    </location>
</feature>
<reference evidence="2 3" key="1">
    <citation type="journal article" date="2013" name="PLoS ONE">
        <title>Assembly-driven community genomics of a hypersaline microbial ecosystem.</title>
        <authorList>
            <person name="Podell S."/>
            <person name="Ugalde J.A."/>
            <person name="Narasingarao P."/>
            <person name="Banfield J.F."/>
            <person name="Heidelberg K.B."/>
            <person name="Allen E.E."/>
        </authorList>
    </citation>
    <scope>NUCLEOTIDE SEQUENCE [LARGE SCALE GENOMIC DNA]</scope>
    <source>
        <strain evidence="3">J07HQW1</strain>
    </source>
</reference>
<dbReference type="EMBL" id="KE356560">
    <property type="protein sequence ID" value="ERG92157.1"/>
    <property type="molecule type" value="Genomic_DNA"/>
</dbReference>
<evidence type="ECO:0000313" key="3">
    <source>
        <dbReference type="Proteomes" id="UP000030649"/>
    </source>
</evidence>
<organism evidence="2 3">
    <name type="scientific">Haloquadratum walsbyi J07HQW1</name>
    <dbReference type="NCBI Taxonomy" id="1238424"/>
    <lineage>
        <taxon>Archaea</taxon>
        <taxon>Methanobacteriati</taxon>
        <taxon>Methanobacteriota</taxon>
        <taxon>Stenosarchaea group</taxon>
        <taxon>Halobacteria</taxon>
        <taxon>Halobacteriales</taxon>
        <taxon>Haloferacaceae</taxon>
        <taxon>Haloquadratum</taxon>
    </lineage>
</organism>
<evidence type="ECO:0000313" key="2">
    <source>
        <dbReference type="EMBL" id="ERG92157.1"/>
    </source>
</evidence>
<name>U1PEV2_9EURY</name>
<dbReference type="HOGENOM" id="CLU_1237904_0_0_2"/>
<proteinExistence type="predicted"/>
<sequence>MSPNAITETAAKSLTDALTNKNTTIRSQAIRAVTHFCQTQPSAFENTVSTITDILSNDSDRGVQHQAAEAINTISQQEPELLTENVGEMTTVLDADSLHHDEIAKREAIVTALGNVGCTTEENTEIIVDALVEALGDPWKDVREASLSALSTVGIGKSKNVDETLQHVIEVITDSEETPSVRIKAVDLIESVGRERSELVMKSRPEIVDVLPDKEAERLDAAE</sequence>
<dbReference type="Pfam" id="PF12717">
    <property type="entry name" value="Cnd1"/>
    <property type="match status" value="1"/>
</dbReference>
<dbReference type="InterPro" id="IPR016024">
    <property type="entry name" value="ARM-type_fold"/>
</dbReference>
<dbReference type="STRING" id="1238424.J07HQW1_02192"/>
<dbReference type="AlphaFoldDB" id="U1PEV2"/>
<dbReference type="SUPFAM" id="SSF48371">
    <property type="entry name" value="ARM repeat"/>
    <property type="match status" value="1"/>
</dbReference>